<evidence type="ECO:0000313" key="2">
    <source>
        <dbReference type="EMBL" id="RPA57264.1"/>
    </source>
</evidence>
<dbReference type="GO" id="GO:0015234">
    <property type="term" value="F:thiamine transmembrane transporter activity"/>
    <property type="evidence" value="ECO:0007669"/>
    <property type="project" value="InterPro"/>
</dbReference>
<organism evidence="2 3">
    <name type="scientific">Aerococcus agrisoli</name>
    <dbReference type="NCBI Taxonomy" id="2487350"/>
    <lineage>
        <taxon>Bacteria</taxon>
        <taxon>Bacillati</taxon>
        <taxon>Bacillota</taxon>
        <taxon>Bacilli</taxon>
        <taxon>Lactobacillales</taxon>
        <taxon>Aerococcaceae</taxon>
        <taxon>Aerococcus</taxon>
    </lineage>
</organism>
<keyword evidence="1" id="KW-1133">Transmembrane helix</keyword>
<feature type="transmembrane region" description="Helical" evidence="1">
    <location>
        <begin position="80"/>
        <end position="98"/>
    </location>
</feature>
<comment type="caution">
    <text evidence="2">The sequence shown here is derived from an EMBL/GenBank/DDBJ whole genome shotgun (WGS) entry which is preliminary data.</text>
</comment>
<protein>
    <submittedName>
        <fullName evidence="2">Energy-coupled thiamine transporter ThiT</fullName>
    </submittedName>
</protein>
<evidence type="ECO:0000313" key="3">
    <source>
        <dbReference type="Proteomes" id="UP000273977"/>
    </source>
</evidence>
<dbReference type="Proteomes" id="UP000273977">
    <property type="component" value="Unassembled WGS sequence"/>
</dbReference>
<gene>
    <name evidence="2" type="primary">thiT</name>
    <name evidence="2" type="ORF">EF384_08130</name>
</gene>
<feature type="transmembrane region" description="Helical" evidence="1">
    <location>
        <begin position="151"/>
        <end position="176"/>
    </location>
</feature>
<dbReference type="AlphaFoldDB" id="A0A3N4GWB1"/>
<dbReference type="EMBL" id="RKMG01000030">
    <property type="protein sequence ID" value="RPA57264.1"/>
    <property type="molecule type" value="Genomic_DNA"/>
</dbReference>
<feature type="transmembrane region" description="Helical" evidence="1">
    <location>
        <begin position="53"/>
        <end position="74"/>
    </location>
</feature>
<keyword evidence="3" id="KW-1185">Reference proteome</keyword>
<feature type="transmembrane region" description="Helical" evidence="1">
    <location>
        <begin position="7"/>
        <end position="23"/>
    </location>
</feature>
<feature type="transmembrane region" description="Helical" evidence="1">
    <location>
        <begin position="119"/>
        <end position="139"/>
    </location>
</feature>
<dbReference type="GO" id="GO:0005886">
    <property type="term" value="C:plasma membrane"/>
    <property type="evidence" value="ECO:0007669"/>
    <property type="project" value="InterPro"/>
</dbReference>
<dbReference type="InterPro" id="IPR012651">
    <property type="entry name" value="Thia_Transptr_ThiT"/>
</dbReference>
<dbReference type="Pfam" id="PF09515">
    <property type="entry name" value="Thia_YuaJ"/>
    <property type="match status" value="1"/>
</dbReference>
<keyword evidence="1" id="KW-0472">Membrane</keyword>
<reference evidence="2 3" key="1">
    <citation type="submission" date="2018-11" db="EMBL/GenBank/DDBJ databases">
        <title>Aerococcus sp. SJQ22, whole genome shotgun sequence.</title>
        <authorList>
            <person name="Sun L."/>
            <person name="Gao X."/>
            <person name="Chen W."/>
            <person name="Huang K."/>
        </authorList>
    </citation>
    <scope>NUCLEOTIDE SEQUENCE [LARGE SCALE GENOMIC DNA]</scope>
    <source>
        <strain evidence="2 3">SJQ22</strain>
    </source>
</reference>
<evidence type="ECO:0000256" key="1">
    <source>
        <dbReference type="SAM" id="Phobius"/>
    </source>
</evidence>
<dbReference type="Gene3D" id="1.10.1760.20">
    <property type="match status" value="1"/>
</dbReference>
<dbReference type="RefSeq" id="WP_123780992.1">
    <property type="nucleotide sequence ID" value="NZ_RKMG01000030.1"/>
</dbReference>
<sequence length="187" mass="20280">MRSKSLYGNVEAAIAAVIAFLISMVPLQIGPSFGVQLALVAIYIVAFRRGVRVGVMAGFLYGLLELITGFGQILSPLQGFIEYIFAFLFAGLAGLYAFQAKSAVEAKDNKQLLFAIGKGTFIAIITEYFIHFLAGVAFWGQYAPEGMGPWVYSGIMNSGSALVTWIATYAVAYILIRTNKKLIIAEQ</sequence>
<accession>A0A3N4GWB1</accession>
<name>A0A3N4GWB1_9LACT</name>
<dbReference type="OrthoDB" id="9795813at2"/>
<proteinExistence type="predicted"/>
<keyword evidence="1" id="KW-0812">Transmembrane</keyword>
<feature type="transmembrane region" description="Helical" evidence="1">
    <location>
        <begin position="29"/>
        <end position="46"/>
    </location>
</feature>
<dbReference type="NCBIfam" id="TIGR02357">
    <property type="entry name" value="ECF_ThiT_YuaJ"/>
    <property type="match status" value="1"/>
</dbReference>